<dbReference type="PANTHER" id="PTHR24221:SF654">
    <property type="entry name" value="ATP-BINDING CASSETTE SUB-FAMILY B MEMBER 6"/>
    <property type="match status" value="1"/>
</dbReference>
<evidence type="ECO:0000259" key="5">
    <source>
        <dbReference type="Pfam" id="PF00005"/>
    </source>
</evidence>
<dbReference type="SUPFAM" id="SSF52540">
    <property type="entry name" value="P-loop containing nucleoside triphosphate hydrolases"/>
    <property type="match status" value="1"/>
</dbReference>
<evidence type="ECO:0000256" key="2">
    <source>
        <dbReference type="ARBA" id="ARBA00022692"/>
    </source>
</evidence>
<keyword evidence="4" id="KW-0472">Membrane</keyword>
<dbReference type="EMBL" id="NGKC01000015">
    <property type="protein sequence ID" value="RSU09960.1"/>
    <property type="molecule type" value="Genomic_DNA"/>
</dbReference>
<protein>
    <recommendedName>
        <fullName evidence="5">ABC transporter domain-containing protein</fullName>
    </recommendedName>
</protein>
<dbReference type="InterPro" id="IPR003439">
    <property type="entry name" value="ABC_transporter-like_ATP-bd"/>
</dbReference>
<accession>A0A430AP62</accession>
<sequence length="195" mass="21790">MSPITSILQSYTQFQMVKVYLYRLVDILQTSNETSLLGNKKLDNYLGDIDINDVSFKYSLFSEAAIENISIQIAPKQKIAIVGESGSGKSTLLKVVAGLYQCNSGAIYYGKEDIKNLDIHEFFNHIGVVLQENVLFNGTFRENITMGREYSDDCIIEVTKRVGIYSLIFNLPLGLETKISELGKNLSGGQRQKSL</sequence>
<comment type="subcellular location">
    <subcellularLocation>
        <location evidence="1">Cell membrane</location>
        <topology evidence="1">Multi-pass membrane protein</topology>
    </subcellularLocation>
</comment>
<dbReference type="GO" id="GO:0016887">
    <property type="term" value="F:ATP hydrolysis activity"/>
    <property type="evidence" value="ECO:0007669"/>
    <property type="project" value="InterPro"/>
</dbReference>
<proteinExistence type="predicted"/>
<dbReference type="InterPro" id="IPR036640">
    <property type="entry name" value="ABC1_TM_sf"/>
</dbReference>
<dbReference type="Gene3D" id="1.20.1560.10">
    <property type="entry name" value="ABC transporter type 1, transmembrane domain"/>
    <property type="match status" value="1"/>
</dbReference>
<name>A0A430AP62_9ENTE</name>
<keyword evidence="7" id="KW-1185">Reference proteome</keyword>
<dbReference type="GO" id="GO:0005886">
    <property type="term" value="C:plasma membrane"/>
    <property type="evidence" value="ECO:0007669"/>
    <property type="project" value="UniProtKB-SubCell"/>
</dbReference>
<evidence type="ECO:0000256" key="1">
    <source>
        <dbReference type="ARBA" id="ARBA00004651"/>
    </source>
</evidence>
<dbReference type="Pfam" id="PF00005">
    <property type="entry name" value="ABC_tran"/>
    <property type="match status" value="1"/>
</dbReference>
<evidence type="ECO:0000256" key="3">
    <source>
        <dbReference type="ARBA" id="ARBA00022989"/>
    </source>
</evidence>
<evidence type="ECO:0000313" key="7">
    <source>
        <dbReference type="Proteomes" id="UP000286773"/>
    </source>
</evidence>
<gene>
    <name evidence="6" type="ORF">CBF27_11735</name>
</gene>
<dbReference type="GO" id="GO:0005524">
    <property type="term" value="F:ATP binding"/>
    <property type="evidence" value="ECO:0007669"/>
    <property type="project" value="InterPro"/>
</dbReference>
<keyword evidence="3" id="KW-1133">Transmembrane helix</keyword>
<dbReference type="GO" id="GO:0034040">
    <property type="term" value="F:ATPase-coupled lipid transmembrane transporter activity"/>
    <property type="evidence" value="ECO:0007669"/>
    <property type="project" value="TreeGrafter"/>
</dbReference>
<dbReference type="AlphaFoldDB" id="A0A430AP62"/>
<dbReference type="Gene3D" id="3.40.50.300">
    <property type="entry name" value="P-loop containing nucleotide triphosphate hydrolases"/>
    <property type="match status" value="1"/>
</dbReference>
<dbReference type="InterPro" id="IPR027417">
    <property type="entry name" value="P-loop_NTPase"/>
</dbReference>
<dbReference type="PANTHER" id="PTHR24221">
    <property type="entry name" value="ATP-BINDING CASSETTE SUB-FAMILY B"/>
    <property type="match status" value="1"/>
</dbReference>
<comment type="caution">
    <text evidence="6">The sequence shown here is derived from an EMBL/GenBank/DDBJ whole genome shotgun (WGS) entry which is preliminary data.</text>
</comment>
<keyword evidence="2" id="KW-0812">Transmembrane</keyword>
<feature type="domain" description="ABC transporter" evidence="5">
    <location>
        <begin position="67"/>
        <end position="193"/>
    </location>
</feature>
<evidence type="ECO:0000313" key="6">
    <source>
        <dbReference type="EMBL" id="RSU09960.1"/>
    </source>
</evidence>
<dbReference type="InterPro" id="IPR039421">
    <property type="entry name" value="Type_1_exporter"/>
</dbReference>
<organism evidence="6 7">
    <name type="scientific">Vagococcus acidifermentans</name>
    <dbReference type="NCBI Taxonomy" id="564710"/>
    <lineage>
        <taxon>Bacteria</taxon>
        <taxon>Bacillati</taxon>
        <taxon>Bacillota</taxon>
        <taxon>Bacilli</taxon>
        <taxon>Lactobacillales</taxon>
        <taxon>Enterococcaceae</taxon>
        <taxon>Vagococcus</taxon>
    </lineage>
</organism>
<reference evidence="6 7" key="1">
    <citation type="submission" date="2017-05" db="EMBL/GenBank/DDBJ databases">
        <title>Vagococcus spp. assemblies.</title>
        <authorList>
            <person name="Gulvik C.A."/>
        </authorList>
    </citation>
    <scope>NUCLEOTIDE SEQUENCE [LARGE SCALE GENOMIC DNA]</scope>
    <source>
        <strain evidence="6 7">LMG 24798</strain>
    </source>
</reference>
<dbReference type="Proteomes" id="UP000286773">
    <property type="component" value="Unassembled WGS sequence"/>
</dbReference>
<evidence type="ECO:0000256" key="4">
    <source>
        <dbReference type="ARBA" id="ARBA00023136"/>
    </source>
</evidence>